<protein>
    <submittedName>
        <fullName evidence="1">Uncharacterized protein</fullName>
    </submittedName>
</protein>
<sequence>KSIFNCGKFLFQLKRAAAYHLAPVPWHVRMSFELNAREEADKIAVHYLKALNLPNRWKSRILSSIQRVVSGKRFTAQFQIPLETYSFSLLVRIVATCTINHPRFLW</sequence>
<feature type="non-terminal residue" evidence="1">
    <location>
        <position position="1"/>
    </location>
</feature>
<gene>
    <name evidence="1" type="ORF">FKW44_015325</name>
</gene>
<name>A0A7T8H0A8_CALRO</name>
<reference evidence="2" key="1">
    <citation type="submission" date="2021-01" db="EMBL/GenBank/DDBJ databases">
        <title>Caligus Genome Assembly.</title>
        <authorList>
            <person name="Gallardo-Escarate C."/>
        </authorList>
    </citation>
    <scope>NUCLEOTIDE SEQUENCE [LARGE SCALE GENOMIC DNA]</scope>
</reference>
<proteinExistence type="predicted"/>
<keyword evidence="2" id="KW-1185">Reference proteome</keyword>
<organism evidence="1 2">
    <name type="scientific">Caligus rogercresseyi</name>
    <name type="common">Sea louse</name>
    <dbReference type="NCBI Taxonomy" id="217165"/>
    <lineage>
        <taxon>Eukaryota</taxon>
        <taxon>Metazoa</taxon>
        <taxon>Ecdysozoa</taxon>
        <taxon>Arthropoda</taxon>
        <taxon>Crustacea</taxon>
        <taxon>Multicrustacea</taxon>
        <taxon>Hexanauplia</taxon>
        <taxon>Copepoda</taxon>
        <taxon>Siphonostomatoida</taxon>
        <taxon>Caligidae</taxon>
        <taxon>Caligus</taxon>
    </lineage>
</organism>
<evidence type="ECO:0000313" key="1">
    <source>
        <dbReference type="EMBL" id="QQP41073.1"/>
    </source>
</evidence>
<accession>A0A7T8H0A8</accession>
<dbReference type="AlphaFoldDB" id="A0A7T8H0A8"/>
<dbReference type="Proteomes" id="UP000595437">
    <property type="component" value="Chromosome 10"/>
</dbReference>
<feature type="non-terminal residue" evidence="1">
    <location>
        <position position="106"/>
    </location>
</feature>
<evidence type="ECO:0000313" key="2">
    <source>
        <dbReference type="Proteomes" id="UP000595437"/>
    </source>
</evidence>
<dbReference type="EMBL" id="CP045899">
    <property type="protein sequence ID" value="QQP41073.1"/>
    <property type="molecule type" value="Genomic_DNA"/>
</dbReference>